<dbReference type="EC" id="1.4.3.5" evidence="6"/>
<dbReference type="GO" id="GO:0008615">
    <property type="term" value="P:pyridoxine biosynthetic process"/>
    <property type="evidence" value="ECO:0007669"/>
    <property type="project" value="InterPro"/>
</dbReference>
<feature type="domain" description="Pyridoxine 5'-phosphate oxidase dimerisation C-terminal" evidence="11">
    <location>
        <begin position="163"/>
        <end position="216"/>
    </location>
</feature>
<evidence type="ECO:0000259" key="10">
    <source>
        <dbReference type="Pfam" id="PF01243"/>
    </source>
</evidence>
<accession>A0AAV8VFK6</accession>
<evidence type="ECO:0000313" key="12">
    <source>
        <dbReference type="EMBL" id="KAJ8912641.1"/>
    </source>
</evidence>
<evidence type="ECO:0000256" key="2">
    <source>
        <dbReference type="ARBA" id="ARBA00003691"/>
    </source>
</evidence>
<dbReference type="EMBL" id="JANEYG010000118">
    <property type="protein sequence ID" value="KAJ8912641.1"/>
    <property type="molecule type" value="Genomic_DNA"/>
</dbReference>
<dbReference type="Gene3D" id="2.30.110.10">
    <property type="entry name" value="Electron Transport, Fmn-binding Protein, Chain A"/>
    <property type="match status" value="1"/>
</dbReference>
<comment type="pathway">
    <text evidence="3">Cofactor metabolism; pyridoxal 5'-phosphate salvage; pyridoxal 5'-phosphate from pyridoxamine 5'-phosphate: step 1/1.</text>
</comment>
<dbReference type="AlphaFoldDB" id="A0AAV8VFK6"/>
<evidence type="ECO:0000256" key="1">
    <source>
        <dbReference type="ARBA" id="ARBA00001917"/>
    </source>
</evidence>
<dbReference type="NCBIfam" id="NF004231">
    <property type="entry name" value="PRK05679.1"/>
    <property type="match status" value="1"/>
</dbReference>
<dbReference type="PANTHER" id="PTHR10851">
    <property type="entry name" value="PYRIDOXINE-5-PHOSPHATE OXIDASE"/>
    <property type="match status" value="1"/>
</dbReference>
<evidence type="ECO:0000256" key="5">
    <source>
        <dbReference type="ARBA" id="ARBA00007301"/>
    </source>
</evidence>
<dbReference type="PIRSF" id="PIRSF000190">
    <property type="entry name" value="Pyd_amn-ph_oxd"/>
    <property type="match status" value="1"/>
</dbReference>
<evidence type="ECO:0000259" key="11">
    <source>
        <dbReference type="Pfam" id="PF10590"/>
    </source>
</evidence>
<dbReference type="InterPro" id="IPR012349">
    <property type="entry name" value="Split_barrel_FMN-bd"/>
</dbReference>
<dbReference type="InterPro" id="IPR011576">
    <property type="entry name" value="Pyridox_Oxase_N"/>
</dbReference>
<dbReference type="Pfam" id="PF10590">
    <property type="entry name" value="PNP_phzG_C"/>
    <property type="match status" value="1"/>
</dbReference>
<keyword evidence="8" id="KW-0288">FMN</keyword>
<dbReference type="InterPro" id="IPR019576">
    <property type="entry name" value="Pyridoxamine_oxidase_dimer_C"/>
</dbReference>
<dbReference type="Pfam" id="PF01243">
    <property type="entry name" value="PNPOx_N"/>
    <property type="match status" value="1"/>
</dbReference>
<protein>
    <recommendedName>
        <fullName evidence="6">pyridoxal 5'-phosphate synthase</fullName>
        <ecNumber evidence="6">1.4.3.5</ecNumber>
    </recommendedName>
</protein>
<name>A0AAV8VFK6_9CUCU</name>
<reference evidence="12 13" key="1">
    <citation type="journal article" date="2023" name="Insect Mol. Biol.">
        <title>Genome sequencing provides insights into the evolution of gene families encoding plant cell wall-degrading enzymes in longhorned beetles.</title>
        <authorList>
            <person name="Shin N.R."/>
            <person name="Okamura Y."/>
            <person name="Kirsch R."/>
            <person name="Pauchet Y."/>
        </authorList>
    </citation>
    <scope>NUCLEOTIDE SEQUENCE [LARGE SCALE GENOMIC DNA]</scope>
    <source>
        <strain evidence="12">EAD_L_NR</strain>
    </source>
</reference>
<evidence type="ECO:0000256" key="9">
    <source>
        <dbReference type="ARBA" id="ARBA00023002"/>
    </source>
</evidence>
<keyword evidence="7" id="KW-0285">Flavoprotein</keyword>
<comment type="function">
    <text evidence="2">Catalyzes the oxidation of either pyridoxine 5'-phosphate (PNP) or pyridoxamine 5'-phosphate (PMP) into pyridoxal 5'-phosphate (PLP).</text>
</comment>
<sequence length="216" mass="25518">MEVAGMRTSYNERDNLFLEDDLEIKEPLYLFDKWFKIVKNDPRTVEPNAMCLATATNSLCSYERLQQGRLYFFLPITQEENPHAALTFYWEHYSRSVRIEGTVEKLPFSDADNYFNKRPYQSQIGALCSQQSEPIRGRNVLAMREKDLKSKYKEGQVPRPPLWGGYIVKPNSIEFWQGQTDRIHDRIRFRRPRDDEPDGILTHDAEDGWVYERLCP</sequence>
<dbReference type="PANTHER" id="PTHR10851:SF0">
    <property type="entry name" value="PYRIDOXINE-5'-PHOSPHATE OXIDASE"/>
    <property type="match status" value="1"/>
</dbReference>
<gene>
    <name evidence="12" type="ORF">NQ315_015153</name>
</gene>
<dbReference type="SUPFAM" id="SSF50475">
    <property type="entry name" value="FMN-binding split barrel"/>
    <property type="match status" value="1"/>
</dbReference>
<comment type="cofactor">
    <cofactor evidence="1">
        <name>FMN</name>
        <dbReference type="ChEBI" id="CHEBI:58210"/>
    </cofactor>
</comment>
<feature type="domain" description="Pyridoxamine 5'-phosphate oxidase N-terminal" evidence="10">
    <location>
        <begin position="79"/>
        <end position="144"/>
    </location>
</feature>
<comment type="pathway">
    <text evidence="4">Cofactor metabolism; pyridoxal 5'-phosphate salvage; pyridoxal 5'-phosphate from pyridoxine 5'-phosphate: step 1/1.</text>
</comment>
<comment type="caution">
    <text evidence="12">The sequence shown here is derived from an EMBL/GenBank/DDBJ whole genome shotgun (WGS) entry which is preliminary data.</text>
</comment>
<evidence type="ECO:0000256" key="4">
    <source>
        <dbReference type="ARBA" id="ARBA00005037"/>
    </source>
</evidence>
<keyword evidence="13" id="KW-1185">Reference proteome</keyword>
<proteinExistence type="inferred from homology"/>
<dbReference type="InterPro" id="IPR019740">
    <property type="entry name" value="Pyridox_Oxase_CS"/>
</dbReference>
<keyword evidence="9" id="KW-0560">Oxidoreductase</keyword>
<dbReference type="PROSITE" id="PS01064">
    <property type="entry name" value="PYRIDOX_OXIDASE"/>
    <property type="match status" value="1"/>
</dbReference>
<dbReference type="InterPro" id="IPR000659">
    <property type="entry name" value="Pyridox_Oxase"/>
</dbReference>
<evidence type="ECO:0000313" key="13">
    <source>
        <dbReference type="Proteomes" id="UP001159042"/>
    </source>
</evidence>
<evidence type="ECO:0000256" key="7">
    <source>
        <dbReference type="ARBA" id="ARBA00022630"/>
    </source>
</evidence>
<evidence type="ECO:0000256" key="3">
    <source>
        <dbReference type="ARBA" id="ARBA00004738"/>
    </source>
</evidence>
<comment type="similarity">
    <text evidence="5">Belongs to the pyridoxamine 5'-phosphate oxidase family.</text>
</comment>
<dbReference type="GO" id="GO:0004733">
    <property type="term" value="F:pyridoxamine phosphate oxidase activity"/>
    <property type="evidence" value="ECO:0007669"/>
    <property type="project" value="UniProtKB-EC"/>
</dbReference>
<evidence type="ECO:0000256" key="6">
    <source>
        <dbReference type="ARBA" id="ARBA00012801"/>
    </source>
</evidence>
<dbReference type="Proteomes" id="UP001159042">
    <property type="component" value="Unassembled WGS sequence"/>
</dbReference>
<dbReference type="GO" id="GO:0010181">
    <property type="term" value="F:FMN binding"/>
    <property type="evidence" value="ECO:0007669"/>
    <property type="project" value="InterPro"/>
</dbReference>
<organism evidence="12 13">
    <name type="scientific">Exocentrus adspersus</name>
    <dbReference type="NCBI Taxonomy" id="1586481"/>
    <lineage>
        <taxon>Eukaryota</taxon>
        <taxon>Metazoa</taxon>
        <taxon>Ecdysozoa</taxon>
        <taxon>Arthropoda</taxon>
        <taxon>Hexapoda</taxon>
        <taxon>Insecta</taxon>
        <taxon>Pterygota</taxon>
        <taxon>Neoptera</taxon>
        <taxon>Endopterygota</taxon>
        <taxon>Coleoptera</taxon>
        <taxon>Polyphaga</taxon>
        <taxon>Cucujiformia</taxon>
        <taxon>Chrysomeloidea</taxon>
        <taxon>Cerambycidae</taxon>
        <taxon>Lamiinae</taxon>
        <taxon>Acanthocinini</taxon>
        <taxon>Exocentrus</taxon>
    </lineage>
</organism>
<evidence type="ECO:0000256" key="8">
    <source>
        <dbReference type="ARBA" id="ARBA00022643"/>
    </source>
</evidence>